<feature type="transmembrane region" description="Helical" evidence="1">
    <location>
        <begin position="12"/>
        <end position="32"/>
    </location>
</feature>
<dbReference type="EMBL" id="MUGV01000071">
    <property type="protein sequence ID" value="OXA74676.1"/>
    <property type="molecule type" value="Genomic_DNA"/>
</dbReference>
<gene>
    <name evidence="2" type="ORF">B0A65_23030</name>
</gene>
<dbReference type="Proteomes" id="UP000198382">
    <property type="component" value="Unassembled WGS sequence"/>
</dbReference>
<protein>
    <recommendedName>
        <fullName evidence="4">Phospholipase_D-nuclease N-terminal</fullName>
    </recommendedName>
</protein>
<evidence type="ECO:0000313" key="3">
    <source>
        <dbReference type="Proteomes" id="UP000198382"/>
    </source>
</evidence>
<proteinExistence type="predicted"/>
<keyword evidence="1" id="KW-1133">Transmembrane helix</keyword>
<keyword evidence="1" id="KW-0812">Transmembrane</keyword>
<reference evidence="2 3" key="1">
    <citation type="submission" date="2016-11" db="EMBL/GenBank/DDBJ databases">
        <title>Whole genomes of Flavobacteriaceae.</title>
        <authorList>
            <person name="Stine C."/>
            <person name="Li C."/>
            <person name="Tadesse D."/>
        </authorList>
    </citation>
    <scope>NUCLEOTIDE SEQUENCE [LARGE SCALE GENOMIC DNA]</scope>
    <source>
        <strain evidence="2 3">DSM 15937</strain>
    </source>
</reference>
<organism evidence="2 3">
    <name type="scientific">Flavobacterium frigidimaris</name>
    <dbReference type="NCBI Taxonomy" id="262320"/>
    <lineage>
        <taxon>Bacteria</taxon>
        <taxon>Pseudomonadati</taxon>
        <taxon>Bacteroidota</taxon>
        <taxon>Flavobacteriia</taxon>
        <taxon>Flavobacteriales</taxon>
        <taxon>Flavobacteriaceae</taxon>
        <taxon>Flavobacterium</taxon>
    </lineage>
</organism>
<feature type="transmembrane region" description="Helical" evidence="1">
    <location>
        <begin position="38"/>
        <end position="63"/>
    </location>
</feature>
<evidence type="ECO:0000313" key="2">
    <source>
        <dbReference type="EMBL" id="OXA74676.1"/>
    </source>
</evidence>
<feature type="transmembrane region" description="Helical" evidence="1">
    <location>
        <begin position="70"/>
        <end position="91"/>
    </location>
</feature>
<keyword evidence="1" id="KW-0472">Membrane</keyword>
<sequence>MNKSYFFSSKKILEFSIILIFSFWIFSIQFGGLPSGEWLALNVFPIIAGLLTWIIFNIILLIIKNNSQKIKYLFCFIVTVIPTIIIILFLLKKM</sequence>
<name>A0ABX4BJH8_FLAFR</name>
<comment type="caution">
    <text evidence="2">The sequence shown here is derived from an EMBL/GenBank/DDBJ whole genome shotgun (WGS) entry which is preliminary data.</text>
</comment>
<keyword evidence="3" id="KW-1185">Reference proteome</keyword>
<accession>A0ABX4BJH8</accession>
<evidence type="ECO:0000256" key="1">
    <source>
        <dbReference type="SAM" id="Phobius"/>
    </source>
</evidence>
<evidence type="ECO:0008006" key="4">
    <source>
        <dbReference type="Google" id="ProtNLM"/>
    </source>
</evidence>